<organism evidence="2 3">
    <name type="scientific">Candidatus Jettenia caeni</name>
    <dbReference type="NCBI Taxonomy" id="247490"/>
    <lineage>
        <taxon>Bacteria</taxon>
        <taxon>Pseudomonadati</taxon>
        <taxon>Planctomycetota</taxon>
        <taxon>Candidatus Brocadiia</taxon>
        <taxon>Candidatus Brocadiales</taxon>
        <taxon>Candidatus Brocadiaceae</taxon>
        <taxon>Candidatus Jettenia</taxon>
    </lineage>
</organism>
<sequence>MGKIMIEKKIFRVGNGLSKNNRMWIYIASYILRKLSKRISQRKYFRGNTKSGRNKNR</sequence>
<dbReference type="AlphaFoldDB" id="I3IN26"/>
<dbReference type="EMBL" id="BAFH01000003">
    <property type="protein sequence ID" value="GAB63121.1"/>
    <property type="molecule type" value="Genomic_DNA"/>
</dbReference>
<reference evidence="2 3" key="1">
    <citation type="journal article" date="2012" name="FEBS Lett.">
        <title>Anammox organism KSU-1 expresses a NirK-type copper-containing nitrite reductase instead of a NirS-type with cytochrome cd1.</title>
        <authorList>
            <person name="Hira D."/>
            <person name="Toh H."/>
            <person name="Migita C.T."/>
            <person name="Okubo H."/>
            <person name="Nishiyama T."/>
            <person name="Hattori M."/>
            <person name="Furukawa K."/>
            <person name="Fujii T."/>
        </authorList>
    </citation>
    <scope>NUCLEOTIDE SEQUENCE [LARGE SCALE GENOMIC DNA]</scope>
</reference>
<dbReference type="EMBL" id="BAFH01000003">
    <property type="protein sequence ID" value="GAB62179.1"/>
    <property type="molecule type" value="Genomic_DNA"/>
</dbReference>
<protein>
    <submittedName>
        <fullName evidence="2">Uncharacterized protein</fullName>
    </submittedName>
</protein>
<evidence type="ECO:0000313" key="1">
    <source>
        <dbReference type="EMBL" id="GAB62179.1"/>
    </source>
</evidence>
<accession>I3IN26</accession>
<proteinExistence type="predicted"/>
<dbReference type="STRING" id="247490.KSU1_C0583"/>
<comment type="caution">
    <text evidence="2">The sequence shown here is derived from an EMBL/GenBank/DDBJ whole genome shotgun (WGS) entry which is preliminary data.</text>
</comment>
<dbReference type="Proteomes" id="UP000002985">
    <property type="component" value="Unassembled WGS sequence"/>
</dbReference>
<evidence type="ECO:0000313" key="3">
    <source>
        <dbReference type="Proteomes" id="UP000002985"/>
    </source>
</evidence>
<name>I3IN26_9BACT</name>
<evidence type="ECO:0000313" key="2">
    <source>
        <dbReference type="EMBL" id="GAB63121.1"/>
    </source>
</evidence>
<keyword evidence="3" id="KW-1185">Reference proteome</keyword>
<gene>
    <name evidence="1" type="ORF">KSU1_C0583</name>
    <name evidence="2" type="ORF">KSU1_C1525</name>
</gene>